<keyword evidence="5" id="KW-0496">Mitochondrion</keyword>
<sequence length="312" mass="35471">MATFKPLRSCFQFFISRKSIPLKNRLLLLKPSQITHSHSFQTSYPEPSRHSSVNAAEVAHFNALASTWWDYHGPSRLLHLLNPLRHDFINRCLDDSTPKTKSPQSALNSDPRIDENQKLDYLDVGCGGGIFAESIARLSNVRSVTAIDPSPDVIAVAKAHARRDPILKERLNYRNITIESMQIPTSTADQYDVLTLFEVIEHITYPSEFLEKCTKFVRPGGWIVLSTVARTWLSWLTTIAVAEHVLHIVPAGTHNWEKYINPDELSCWFRERVGWNSKPKLLGVVYIPGIGWKPVSGSEKVGNYFFGIRRDF</sequence>
<dbReference type="STRING" id="52586.A0A0B1P3U8"/>
<dbReference type="EC" id="2.1.1.114" evidence="5"/>
<feature type="binding site" evidence="5">
    <location>
        <position position="198"/>
    </location>
    <ligand>
        <name>Mg(2+)</name>
        <dbReference type="ChEBI" id="CHEBI:18420"/>
    </ligand>
</feature>
<keyword evidence="5" id="KW-0999">Mitochondrion inner membrane</keyword>
<dbReference type="NCBIfam" id="TIGR01983">
    <property type="entry name" value="UbiG"/>
    <property type="match status" value="1"/>
</dbReference>
<keyword evidence="5" id="KW-0479">Metal-binding</keyword>
<dbReference type="Proteomes" id="UP000030854">
    <property type="component" value="Unassembled WGS sequence"/>
</dbReference>
<dbReference type="Pfam" id="PF13489">
    <property type="entry name" value="Methyltransf_23"/>
    <property type="match status" value="1"/>
</dbReference>
<evidence type="ECO:0000313" key="6">
    <source>
        <dbReference type="EMBL" id="KHJ32025.1"/>
    </source>
</evidence>
<evidence type="ECO:0000256" key="4">
    <source>
        <dbReference type="ARBA" id="ARBA00022691"/>
    </source>
</evidence>
<dbReference type="HAMAP" id="MF_00472">
    <property type="entry name" value="UbiG"/>
    <property type="match status" value="1"/>
</dbReference>
<feature type="binding site" evidence="5">
    <location>
        <position position="202"/>
    </location>
    <ligand>
        <name>Mg(2+)</name>
        <dbReference type="ChEBI" id="CHEBI:18420"/>
    </ligand>
</feature>
<keyword evidence="7" id="KW-1185">Reference proteome</keyword>
<keyword evidence="2 5" id="KW-0808">Transferase</keyword>
<evidence type="ECO:0000313" key="7">
    <source>
        <dbReference type="Proteomes" id="UP000030854"/>
    </source>
</evidence>
<keyword evidence="1 5" id="KW-0489">Methyltransferase</keyword>
<dbReference type="OMA" id="LASRWWD"/>
<dbReference type="GO" id="GO:0061542">
    <property type="term" value="F:3-demethylubiquinol 3-O-methyltransferase activity"/>
    <property type="evidence" value="ECO:0007669"/>
    <property type="project" value="UniProtKB-UniRule"/>
</dbReference>
<dbReference type="GO" id="GO:0032259">
    <property type="term" value="P:methylation"/>
    <property type="evidence" value="ECO:0007669"/>
    <property type="project" value="UniProtKB-KW"/>
</dbReference>
<comment type="function">
    <text evidence="5">O-methyltransferase required for two non-consecutive steps during ubiquinone biosynthesis. Catalyzes the 2 O-methylation of 3,4-dihydroxy-5-(all-trans-polyprenyl)benzoic acid into 4-hydroxy-3-methoxy-5-(all-trans-polyprenyl)benzoic acid. Also catalyzes the last step of ubiquinone biosynthesis by mediating methylation of 3-demethylubiquinone into ubiquinone. Also able to mediate the methylation of 3-demethylubiquinol into ubiquinol.</text>
</comment>
<comment type="pathway">
    <text evidence="5">Cofactor biosynthesis; ubiquinone biosynthesis.</text>
</comment>
<comment type="caution">
    <text evidence="6">The sequence shown here is derived from an EMBL/GenBank/DDBJ whole genome shotgun (WGS) entry which is preliminary data.</text>
</comment>
<feature type="binding site" evidence="5">
    <location>
        <position position="197"/>
    </location>
    <ligand>
        <name>S-adenosyl-L-methionine</name>
        <dbReference type="ChEBI" id="CHEBI:59789"/>
    </ligand>
</feature>
<dbReference type="EC" id="2.1.1.64" evidence="5"/>
<feature type="binding site" evidence="5">
    <location>
        <position position="125"/>
    </location>
    <ligand>
        <name>S-adenosyl-L-methionine</name>
        <dbReference type="ChEBI" id="CHEBI:59789"/>
    </ligand>
</feature>
<proteinExistence type="inferred from homology"/>
<dbReference type="EMBL" id="JNVN01002397">
    <property type="protein sequence ID" value="KHJ32025.1"/>
    <property type="molecule type" value="Genomic_DNA"/>
</dbReference>
<dbReference type="UniPathway" id="UPA00232"/>
<comment type="catalytic activity">
    <reaction evidence="5">
        <text>a 3,4-dihydroxy-5-(all-trans-polyprenyl)benzoate + S-adenosyl-L-methionine = a 4-hydroxy-3-methoxy-5-(all-trans-polyprenyl)benzoate + S-adenosyl-L-homocysteine + H(+)</text>
        <dbReference type="Rhea" id="RHEA:44452"/>
        <dbReference type="Rhea" id="RHEA-COMP:10930"/>
        <dbReference type="Rhea" id="RHEA-COMP:10931"/>
        <dbReference type="ChEBI" id="CHEBI:15378"/>
        <dbReference type="ChEBI" id="CHEBI:57856"/>
        <dbReference type="ChEBI" id="CHEBI:59789"/>
        <dbReference type="ChEBI" id="CHEBI:64694"/>
        <dbReference type="ChEBI" id="CHEBI:84443"/>
        <dbReference type="EC" id="2.1.1.114"/>
    </reaction>
</comment>
<dbReference type="GO" id="GO:0031314">
    <property type="term" value="C:extrinsic component of mitochondrial inner membrane"/>
    <property type="evidence" value="ECO:0007669"/>
    <property type="project" value="UniProtKB-UniRule"/>
</dbReference>
<keyword evidence="5" id="KW-0460">Magnesium</keyword>
<dbReference type="SUPFAM" id="SSF53335">
    <property type="entry name" value="S-adenosyl-L-methionine-dependent methyltransferases"/>
    <property type="match status" value="1"/>
</dbReference>
<evidence type="ECO:0000256" key="1">
    <source>
        <dbReference type="ARBA" id="ARBA00022603"/>
    </source>
</evidence>
<comment type="catalytic activity">
    <reaction evidence="5">
        <text>a 3-demethylubiquinone + S-adenosyl-L-methionine = a ubiquinone + S-adenosyl-L-homocysteine</text>
        <dbReference type="Rhea" id="RHEA:81215"/>
        <dbReference type="Rhea" id="RHEA-COMP:9565"/>
        <dbReference type="Rhea" id="RHEA-COMP:19654"/>
        <dbReference type="ChEBI" id="CHEBI:16389"/>
        <dbReference type="ChEBI" id="CHEBI:57856"/>
        <dbReference type="ChEBI" id="CHEBI:59789"/>
        <dbReference type="ChEBI" id="CHEBI:231825"/>
    </reaction>
</comment>
<accession>A0A0B1P3U8</accession>
<keyword evidence="6" id="KW-0830">Ubiquinone</keyword>
<evidence type="ECO:0000256" key="5">
    <source>
        <dbReference type="HAMAP-Rule" id="MF_03190"/>
    </source>
</evidence>
<dbReference type="PANTHER" id="PTHR43464:SF19">
    <property type="entry name" value="UBIQUINONE BIOSYNTHESIS O-METHYLTRANSFERASE, MITOCHONDRIAL"/>
    <property type="match status" value="1"/>
</dbReference>
<dbReference type="HOGENOM" id="CLU_042432_3_1_1"/>
<dbReference type="Gene3D" id="3.40.50.150">
    <property type="entry name" value="Vaccinia Virus protein VP39"/>
    <property type="match status" value="1"/>
</dbReference>
<dbReference type="GO" id="GO:0046872">
    <property type="term" value="F:metal ion binding"/>
    <property type="evidence" value="ECO:0007669"/>
    <property type="project" value="UniProtKB-KW"/>
</dbReference>
<feature type="binding site" evidence="5">
    <location>
        <position position="201"/>
    </location>
    <ligand>
        <name>Mg(2+)</name>
        <dbReference type="ChEBI" id="CHEBI:18420"/>
    </ligand>
</feature>
<gene>
    <name evidence="5" type="primary">COQ3</name>
    <name evidence="6" type="ORF">EV44_g6222</name>
</gene>
<reference evidence="6 7" key="1">
    <citation type="journal article" date="2014" name="BMC Genomics">
        <title>Adaptive genomic structural variation in the grape powdery mildew pathogen, Erysiphe necator.</title>
        <authorList>
            <person name="Jones L."/>
            <person name="Riaz S."/>
            <person name="Morales-Cruz A."/>
            <person name="Amrine K.C."/>
            <person name="McGuire B."/>
            <person name="Gubler W.D."/>
            <person name="Walker M.A."/>
            <person name="Cantu D."/>
        </authorList>
    </citation>
    <scope>NUCLEOTIDE SEQUENCE [LARGE SCALE GENOMIC DNA]</scope>
    <source>
        <strain evidence="7">c</strain>
    </source>
</reference>
<dbReference type="AlphaFoldDB" id="A0A0B1P3U8"/>
<dbReference type="PANTHER" id="PTHR43464">
    <property type="entry name" value="METHYLTRANSFERASE"/>
    <property type="match status" value="1"/>
</dbReference>
<comment type="catalytic activity">
    <reaction evidence="5">
        <text>a 3-demethylubiquinol + S-adenosyl-L-methionine = a ubiquinol + S-adenosyl-L-homocysteine + H(+)</text>
        <dbReference type="Rhea" id="RHEA:44380"/>
        <dbReference type="Rhea" id="RHEA-COMP:9566"/>
        <dbReference type="Rhea" id="RHEA-COMP:10914"/>
        <dbReference type="ChEBI" id="CHEBI:15378"/>
        <dbReference type="ChEBI" id="CHEBI:17976"/>
        <dbReference type="ChEBI" id="CHEBI:57856"/>
        <dbReference type="ChEBI" id="CHEBI:59789"/>
        <dbReference type="ChEBI" id="CHEBI:84422"/>
        <dbReference type="EC" id="2.1.1.64"/>
    </reaction>
</comment>
<dbReference type="CDD" id="cd02440">
    <property type="entry name" value="AdoMet_MTases"/>
    <property type="match status" value="1"/>
</dbReference>
<comment type="cofactor">
    <cofactor evidence="5">
        <name>Mg(2+)</name>
        <dbReference type="ChEBI" id="CHEBI:18420"/>
    </cofactor>
</comment>
<comment type="subcellular location">
    <subcellularLocation>
        <location evidence="5">Mitochondrion inner membrane</location>
        <topology evidence="5">Peripheral membrane protein</topology>
        <orientation evidence="5">Matrix side</orientation>
    </subcellularLocation>
</comment>
<dbReference type="InterPro" id="IPR010233">
    <property type="entry name" value="UbiG_MeTrfase"/>
</dbReference>
<name>A0A0B1P3U8_UNCNE</name>
<dbReference type="EC" id="2.1.1.-" evidence="5"/>
<keyword evidence="5" id="KW-0472">Membrane</keyword>
<evidence type="ECO:0000256" key="3">
    <source>
        <dbReference type="ARBA" id="ARBA00022688"/>
    </source>
</evidence>
<dbReference type="SMR" id="A0A0B1P3U8"/>
<evidence type="ECO:0000256" key="2">
    <source>
        <dbReference type="ARBA" id="ARBA00022679"/>
    </source>
</evidence>
<comment type="subunit">
    <text evidence="5">Component of a multi-subunit COQ enzyme complex, composed of at least COQ3, COQ4, COQ5, COQ6, COQ7 and COQ9.</text>
</comment>
<feature type="binding site" evidence="5">
    <location>
        <position position="85"/>
    </location>
    <ligand>
        <name>S-adenosyl-L-methionine</name>
        <dbReference type="ChEBI" id="CHEBI:59789"/>
    </ligand>
</feature>
<keyword evidence="3 5" id="KW-0831">Ubiquinone biosynthesis</keyword>
<keyword evidence="4 5" id="KW-0949">S-adenosyl-L-methionine</keyword>
<dbReference type="GO" id="GO:0010420">
    <property type="term" value="F:polyprenyldihydroxybenzoate methyltransferase activity"/>
    <property type="evidence" value="ECO:0007669"/>
    <property type="project" value="UniProtKB-UniRule"/>
</dbReference>
<comment type="similarity">
    <text evidence="5">Belongs to the class I-like SAM-binding methyltransferase superfamily. UbiG/COQ3 family.</text>
</comment>
<dbReference type="GO" id="GO:0120537">
    <property type="term" value="F:3-demethylubiquinone 3-O-methyltransferase activity"/>
    <property type="evidence" value="ECO:0007669"/>
    <property type="project" value="RHEA"/>
</dbReference>
<organism evidence="6 7">
    <name type="scientific">Uncinula necator</name>
    <name type="common">Grape powdery mildew</name>
    <dbReference type="NCBI Taxonomy" id="52586"/>
    <lineage>
        <taxon>Eukaryota</taxon>
        <taxon>Fungi</taxon>
        <taxon>Dikarya</taxon>
        <taxon>Ascomycota</taxon>
        <taxon>Pezizomycotina</taxon>
        <taxon>Leotiomycetes</taxon>
        <taxon>Erysiphales</taxon>
        <taxon>Erysiphaceae</taxon>
        <taxon>Erysiphe</taxon>
    </lineage>
</organism>
<dbReference type="InterPro" id="IPR029063">
    <property type="entry name" value="SAM-dependent_MTases_sf"/>
</dbReference>
<feature type="binding site" evidence="5">
    <location>
        <position position="148"/>
    </location>
    <ligand>
        <name>S-adenosyl-L-methionine</name>
        <dbReference type="ChEBI" id="CHEBI:59789"/>
    </ligand>
</feature>
<protein>
    <recommendedName>
        <fullName evidence="5">Ubiquinone biosynthesis O-methyltransferase, mitochondrial</fullName>
    </recommendedName>
    <alternativeName>
        <fullName evidence="5">3-demethylubiquinol 3-O-methyltransferase</fullName>
        <ecNumber evidence="5">2.1.1.64</ecNumber>
    </alternativeName>
    <alternativeName>
        <fullName evidence="5">3-demethylubiquinone 3-O-methyltransferase</fullName>
        <ecNumber evidence="5">2.1.1.-</ecNumber>
    </alternativeName>
    <alternativeName>
        <fullName evidence="5">Polyprenyldihydroxybenzoate methyltransferase</fullName>
        <ecNumber evidence="5">2.1.1.114</ecNumber>
    </alternativeName>
</protein>